<dbReference type="Pfam" id="PF05943">
    <property type="entry name" value="VipB"/>
    <property type="match status" value="1"/>
</dbReference>
<dbReference type="InterPro" id="IPR010269">
    <property type="entry name" value="T6SS_TssC-like"/>
</dbReference>
<keyword evidence="4" id="KW-1185">Reference proteome</keyword>
<dbReference type="EMBL" id="JACHXZ010000001">
    <property type="protein sequence ID" value="MBB3167094.1"/>
    <property type="molecule type" value="Genomic_DNA"/>
</dbReference>
<sequence>MTRVTMSTGGVVFGSGTGYDPEDNHRVATDDSGQPMHMIFMGDFSGRGSRGDIDMASLANRPLREINRDNFDDVFAALNVRLQLPTCASPIAFEDLDDLHPDTLYRRVPLFHRLRELTAQLNNPAQFAQAAADIQSWTVTEAPQQVTGMAIPEGLFDRPAAKEANRRGEAQDVNDFIRQIVAPFVEPKSDPRAAELTATLERVAANALRNLMHAGDFQRLEANWRSVNLLVRRLETGKNLKLFLLDVSEEELRADFSASDDITQAALYQRLISSFQMPGATPWSVLVSDVTLTDEVADVRLAAGLSALAVYADAIALVSGHERIAGCASLAQTPDVADWQHPVNAQFAKLWQALRDEPQSDSLLVAAPRFLLRLPYGARTAPIESFGFEELGADGAHGHYLWGNGAYAVALLMGQSFEQNYWDFASGLVTRLSDLPLHIYADEDGDAVAKACAEIYMTDTTAAALLTAGLCPLRSVKGDGAVLMQGFNALVAGGQSVLEVITA</sequence>
<dbReference type="AlphaFoldDB" id="A0A839UGB9"/>
<comment type="caution">
    <text evidence="3">The sequence shown here is derived from an EMBL/GenBank/DDBJ whole genome shotgun (WGS) entry which is preliminary data.</text>
</comment>
<reference evidence="3 4" key="1">
    <citation type="submission" date="2020-08" db="EMBL/GenBank/DDBJ databases">
        <title>Genomic Encyclopedia of Type Strains, Phase III (KMG-III): the genomes of soil and plant-associated and newly described type strains.</title>
        <authorList>
            <person name="Whitman W."/>
        </authorList>
    </citation>
    <scope>NUCLEOTIDE SEQUENCE [LARGE SCALE GENOMIC DNA]</scope>
    <source>
        <strain evidence="3 4">CECT 8571</strain>
    </source>
</reference>
<gene>
    <name evidence="3" type="ORF">FHS30_000270</name>
</gene>
<evidence type="ECO:0000313" key="3">
    <source>
        <dbReference type="EMBL" id="MBB3167094.1"/>
    </source>
</evidence>
<dbReference type="PANTHER" id="PTHR35565">
    <property type="entry name" value="CYTOPLASMIC PROTEIN-RELATED"/>
    <property type="match status" value="1"/>
</dbReference>
<dbReference type="InterPro" id="IPR008312">
    <property type="entry name" value="T6SS_TssB1"/>
</dbReference>
<proteinExistence type="predicted"/>
<organism evidence="3 4">
    <name type="scientific">Simiduia aestuariiviva</name>
    <dbReference type="NCBI Taxonomy" id="1510459"/>
    <lineage>
        <taxon>Bacteria</taxon>
        <taxon>Pseudomonadati</taxon>
        <taxon>Pseudomonadota</taxon>
        <taxon>Gammaproteobacteria</taxon>
        <taxon>Cellvibrionales</taxon>
        <taxon>Cellvibrionaceae</taxon>
        <taxon>Simiduia</taxon>
    </lineage>
</organism>
<dbReference type="PANTHER" id="PTHR35565:SF1">
    <property type="entry name" value="TYPE VI SECRETION SYSTEM CONTRACTILE SHEATH LARGE SUBUNIT"/>
    <property type="match status" value="1"/>
</dbReference>
<feature type="region of interest" description="Disordered" evidence="1">
    <location>
        <begin position="1"/>
        <end position="32"/>
    </location>
</feature>
<evidence type="ECO:0000313" key="4">
    <source>
        <dbReference type="Proteomes" id="UP000559987"/>
    </source>
</evidence>
<name>A0A839UGB9_9GAMM</name>
<feature type="compositionally biased region" description="Low complexity" evidence="1">
    <location>
        <begin position="1"/>
        <end position="10"/>
    </location>
</feature>
<evidence type="ECO:0000259" key="2">
    <source>
        <dbReference type="Pfam" id="PF05943"/>
    </source>
</evidence>
<accession>A0A839UGB9</accession>
<dbReference type="RefSeq" id="WP_183907523.1">
    <property type="nucleotide sequence ID" value="NZ_JACHXZ010000001.1"/>
</dbReference>
<dbReference type="InterPro" id="IPR044031">
    <property type="entry name" value="TssC1_N"/>
</dbReference>
<evidence type="ECO:0000256" key="1">
    <source>
        <dbReference type="SAM" id="MobiDB-lite"/>
    </source>
</evidence>
<protein>
    <submittedName>
        <fullName evidence="3">Type VI secretion system protein ImpC</fullName>
    </submittedName>
</protein>
<dbReference type="Proteomes" id="UP000559987">
    <property type="component" value="Unassembled WGS sequence"/>
</dbReference>
<dbReference type="Pfam" id="PF05591">
    <property type="entry name" value="T6SS_VipA"/>
    <property type="match status" value="1"/>
</dbReference>
<feature type="domain" description="TssC1 N-terminal" evidence="2">
    <location>
        <begin position="198"/>
        <end position="488"/>
    </location>
</feature>